<reference evidence="2 3" key="1">
    <citation type="submission" date="2023-04" db="EMBL/GenBank/DDBJ databases">
        <title>Australian commercial rhizobial inoculants.</title>
        <authorList>
            <person name="Kohlmeier M.G."/>
            <person name="O'Hara G.W."/>
            <person name="Colombi E."/>
            <person name="Ramsay J.P."/>
            <person name="Terpolilli J."/>
        </authorList>
    </citation>
    <scope>NUCLEOTIDE SEQUENCE [LARGE SCALE GENOMIC DNA]</scope>
    <source>
        <strain evidence="2 3">CB627</strain>
    </source>
</reference>
<feature type="transmembrane region" description="Helical" evidence="1">
    <location>
        <begin position="21"/>
        <end position="42"/>
    </location>
</feature>
<evidence type="ECO:0000313" key="3">
    <source>
        <dbReference type="Proteomes" id="UP001221546"/>
    </source>
</evidence>
<dbReference type="Pfam" id="PF07963">
    <property type="entry name" value="N_methyl"/>
    <property type="match status" value="1"/>
</dbReference>
<dbReference type="InterPro" id="IPR012902">
    <property type="entry name" value="N_methyl_site"/>
</dbReference>
<evidence type="ECO:0000256" key="1">
    <source>
        <dbReference type="SAM" id="Phobius"/>
    </source>
</evidence>
<accession>A0ABY8JRQ2</accession>
<protein>
    <submittedName>
        <fullName evidence="2">Type II secretion system protein</fullName>
    </submittedName>
</protein>
<keyword evidence="3" id="KW-1185">Reference proteome</keyword>
<keyword evidence="1" id="KW-0812">Transmembrane</keyword>
<evidence type="ECO:0000313" key="2">
    <source>
        <dbReference type="EMBL" id="WFU66688.1"/>
    </source>
</evidence>
<keyword evidence="1" id="KW-0472">Membrane</keyword>
<dbReference type="InterPro" id="IPR045584">
    <property type="entry name" value="Pilin-like"/>
</dbReference>
<organism evidence="2 3">
    <name type="scientific">Bradyrhizobium brasilense</name>
    <dbReference type="NCBI Taxonomy" id="1419277"/>
    <lineage>
        <taxon>Bacteria</taxon>
        <taxon>Pseudomonadati</taxon>
        <taxon>Pseudomonadota</taxon>
        <taxon>Alphaproteobacteria</taxon>
        <taxon>Hyphomicrobiales</taxon>
        <taxon>Nitrobacteraceae</taxon>
        <taxon>Bradyrhizobium</taxon>
    </lineage>
</organism>
<dbReference type="Proteomes" id="UP001221546">
    <property type="component" value="Chromosome"/>
</dbReference>
<dbReference type="EMBL" id="CP121646">
    <property type="protein sequence ID" value="WFU66688.1"/>
    <property type="molecule type" value="Genomic_DNA"/>
</dbReference>
<dbReference type="SUPFAM" id="SSF54523">
    <property type="entry name" value="Pili subunits"/>
    <property type="match status" value="1"/>
</dbReference>
<dbReference type="RefSeq" id="WP_310885708.1">
    <property type="nucleotide sequence ID" value="NZ_CP121646.1"/>
</dbReference>
<gene>
    <name evidence="2" type="ORF">QA636_14745</name>
</gene>
<keyword evidence="1" id="KW-1133">Transmembrane helix</keyword>
<sequence>MKRVATPPFGHAAPGFTLVELLVSLAIASLIASFAVAGVRLATRAWTRTRDANQDDEIDAGIGRLSDLLCRATPSAAYDASRGIAALRFRGHREDITFVTLSEGHALFGGLIEAQITWARPDALSEDPERPSGAIILNSAVFRPNGAPARPSEPVVLLRAVTGLKIEYLGSVDPAKPLEWHPDWQGQDRLPALVSIHIDVMAHGKPRHLHLNVPLRHAPS</sequence>
<name>A0ABY8JRQ2_9BRAD</name>
<proteinExistence type="predicted"/>
<dbReference type="NCBIfam" id="TIGR02532">
    <property type="entry name" value="IV_pilin_GFxxxE"/>
    <property type="match status" value="1"/>
</dbReference>